<dbReference type="Proteomes" id="UP001177021">
    <property type="component" value="Unassembled WGS sequence"/>
</dbReference>
<name>A0ACB0L6N3_TRIPR</name>
<gene>
    <name evidence="1" type="ORF">MILVUS5_LOCUS30115</name>
</gene>
<accession>A0ACB0L6N3</accession>
<sequence length="474" mass="52739">MTKKTCIAMVPSSGLSHLIPQVEFAKQFLQQHNQFIVSFIIPTDGPLTPSMQQILNTLPPNIDFIILPQVKNLPQHSYEPATKMKLVAKYSVPFLQEAIKSLISKTHLVALISGVFSTDAHKVAKKFNLSSYLFYPSGAFTYSFFVTLPNLDDSVSSETEYLLEPAYETVIVPGSTITLTIEDIPDIIKSERSSILYKSFLDVCKKFSLFDGVIINTFTDLEPEVIRVLQENERESKKPCVYPVGPIIRNESNCEENINLMCLRWLENQQPSSVLFVCFGSGGTVSHEQLNELAFGLELSGKKFLWVVRVPNKVTNSAYFVGEKDDPLEYLPNGFLERTKENGLVVSSWAPQVEILGHGSIGGFLSHCGWSSILESVVNGVPMIVWPLFAEQKMNAKLLIDVLKVGVRVNVDDESGIVKREEVAKSVKRIMEGDESLEIRKRIKELSVGAAVATSEDGSSWKALSSLALKLHSF</sequence>
<evidence type="ECO:0000313" key="2">
    <source>
        <dbReference type="Proteomes" id="UP001177021"/>
    </source>
</evidence>
<protein>
    <submittedName>
        <fullName evidence="1">Uncharacterized protein</fullName>
    </submittedName>
</protein>
<comment type="caution">
    <text evidence="1">The sequence shown here is derived from an EMBL/GenBank/DDBJ whole genome shotgun (WGS) entry which is preliminary data.</text>
</comment>
<proteinExistence type="predicted"/>
<dbReference type="EMBL" id="CASHSV030000409">
    <property type="protein sequence ID" value="CAJ2665053.1"/>
    <property type="molecule type" value="Genomic_DNA"/>
</dbReference>
<evidence type="ECO:0000313" key="1">
    <source>
        <dbReference type="EMBL" id="CAJ2665053.1"/>
    </source>
</evidence>
<organism evidence="1 2">
    <name type="scientific">Trifolium pratense</name>
    <name type="common">Red clover</name>
    <dbReference type="NCBI Taxonomy" id="57577"/>
    <lineage>
        <taxon>Eukaryota</taxon>
        <taxon>Viridiplantae</taxon>
        <taxon>Streptophyta</taxon>
        <taxon>Embryophyta</taxon>
        <taxon>Tracheophyta</taxon>
        <taxon>Spermatophyta</taxon>
        <taxon>Magnoliopsida</taxon>
        <taxon>eudicotyledons</taxon>
        <taxon>Gunneridae</taxon>
        <taxon>Pentapetalae</taxon>
        <taxon>rosids</taxon>
        <taxon>fabids</taxon>
        <taxon>Fabales</taxon>
        <taxon>Fabaceae</taxon>
        <taxon>Papilionoideae</taxon>
        <taxon>50 kb inversion clade</taxon>
        <taxon>NPAAA clade</taxon>
        <taxon>Hologalegina</taxon>
        <taxon>IRL clade</taxon>
        <taxon>Trifolieae</taxon>
        <taxon>Trifolium</taxon>
    </lineage>
</organism>
<reference evidence="1" key="1">
    <citation type="submission" date="2023-10" db="EMBL/GenBank/DDBJ databases">
        <authorList>
            <person name="Rodriguez Cubillos JULIANA M."/>
            <person name="De Vega J."/>
        </authorList>
    </citation>
    <scope>NUCLEOTIDE SEQUENCE</scope>
</reference>
<keyword evidence="2" id="KW-1185">Reference proteome</keyword>